<dbReference type="Pfam" id="PF00083">
    <property type="entry name" value="Sugar_tr"/>
    <property type="match status" value="1"/>
</dbReference>
<feature type="transmembrane region" description="Helical" evidence="6">
    <location>
        <begin position="150"/>
        <end position="171"/>
    </location>
</feature>
<name>A0A8I6SA36_CIMLE</name>
<dbReference type="GeneID" id="106672991"/>
<dbReference type="OMA" id="QMFICQL"/>
<comment type="subcellular location">
    <subcellularLocation>
        <location evidence="1">Membrane</location>
        <topology evidence="1">Multi-pass membrane protein</topology>
    </subcellularLocation>
</comment>
<keyword evidence="9" id="KW-1185">Reference proteome</keyword>
<feature type="domain" description="Major facilitator superfamily (MFS) profile" evidence="7">
    <location>
        <begin position="56"/>
        <end position="519"/>
    </location>
</feature>
<feature type="transmembrane region" description="Helical" evidence="6">
    <location>
        <begin position="428"/>
        <end position="451"/>
    </location>
</feature>
<keyword evidence="2 6" id="KW-0812">Transmembrane</keyword>
<dbReference type="AlphaFoldDB" id="A0A8I6SA36"/>
<dbReference type="EnsemblMetazoa" id="XM_014404864.2">
    <property type="protein sequence ID" value="XP_014260350.1"/>
    <property type="gene ID" value="LOC106672991"/>
</dbReference>
<feature type="transmembrane region" description="Helical" evidence="6">
    <location>
        <begin position="463"/>
        <end position="481"/>
    </location>
</feature>
<dbReference type="PROSITE" id="PS50850">
    <property type="entry name" value="MFS"/>
    <property type="match status" value="1"/>
</dbReference>
<dbReference type="SUPFAM" id="SSF103473">
    <property type="entry name" value="MFS general substrate transporter"/>
    <property type="match status" value="1"/>
</dbReference>
<dbReference type="RefSeq" id="XP_014260349.1">
    <property type="nucleotide sequence ID" value="XM_014404863.2"/>
</dbReference>
<evidence type="ECO:0000256" key="2">
    <source>
        <dbReference type="ARBA" id="ARBA00022692"/>
    </source>
</evidence>
<keyword evidence="4 6" id="KW-0472">Membrane</keyword>
<feature type="transmembrane region" description="Helical" evidence="6">
    <location>
        <begin position="348"/>
        <end position="367"/>
    </location>
</feature>
<feature type="transmembrane region" description="Helical" evidence="6">
    <location>
        <begin position="374"/>
        <end position="394"/>
    </location>
</feature>
<feature type="transmembrane region" description="Helical" evidence="6">
    <location>
        <begin position="493"/>
        <end position="515"/>
    </location>
</feature>
<feature type="transmembrane region" description="Helical" evidence="6">
    <location>
        <begin position="209"/>
        <end position="228"/>
    </location>
</feature>
<dbReference type="InterPro" id="IPR003663">
    <property type="entry name" value="Sugar/inositol_transpt"/>
</dbReference>
<dbReference type="PANTHER" id="PTHR48021:SF32">
    <property type="entry name" value="FACILITATED TREHALOSE TRANSPORTER TRET1-2 HOMOLOG-LIKE PROTEIN"/>
    <property type="match status" value="1"/>
</dbReference>
<evidence type="ECO:0000256" key="5">
    <source>
        <dbReference type="SAM" id="MobiDB-lite"/>
    </source>
</evidence>
<organism evidence="8 9">
    <name type="scientific">Cimex lectularius</name>
    <name type="common">Bed bug</name>
    <name type="synonym">Acanthia lectularia</name>
    <dbReference type="NCBI Taxonomy" id="79782"/>
    <lineage>
        <taxon>Eukaryota</taxon>
        <taxon>Metazoa</taxon>
        <taxon>Ecdysozoa</taxon>
        <taxon>Arthropoda</taxon>
        <taxon>Hexapoda</taxon>
        <taxon>Insecta</taxon>
        <taxon>Pterygota</taxon>
        <taxon>Neoptera</taxon>
        <taxon>Paraneoptera</taxon>
        <taxon>Hemiptera</taxon>
        <taxon>Heteroptera</taxon>
        <taxon>Panheteroptera</taxon>
        <taxon>Cimicomorpha</taxon>
        <taxon>Cimicidae</taxon>
        <taxon>Cimex</taxon>
    </lineage>
</organism>
<dbReference type="Proteomes" id="UP000494040">
    <property type="component" value="Unassembled WGS sequence"/>
</dbReference>
<dbReference type="PROSITE" id="PS00216">
    <property type="entry name" value="SUGAR_TRANSPORT_1"/>
    <property type="match status" value="1"/>
</dbReference>
<dbReference type="InterPro" id="IPR005829">
    <property type="entry name" value="Sugar_transporter_CS"/>
</dbReference>
<evidence type="ECO:0000256" key="1">
    <source>
        <dbReference type="ARBA" id="ARBA00004141"/>
    </source>
</evidence>
<dbReference type="EnsemblMetazoa" id="XM_014404863.2">
    <property type="protein sequence ID" value="XP_014260349.1"/>
    <property type="gene ID" value="LOC106672991"/>
</dbReference>
<evidence type="ECO:0000256" key="6">
    <source>
        <dbReference type="SAM" id="Phobius"/>
    </source>
</evidence>
<dbReference type="OrthoDB" id="6612291at2759"/>
<dbReference type="InterPro" id="IPR036259">
    <property type="entry name" value="MFS_trans_sf"/>
</dbReference>
<protein>
    <recommendedName>
        <fullName evidence="7">Major facilitator superfamily (MFS) profile domain-containing protein</fullName>
    </recommendedName>
</protein>
<dbReference type="InterPro" id="IPR050549">
    <property type="entry name" value="MFS_Trehalose_Transporter"/>
</dbReference>
<feature type="compositionally biased region" description="Basic and acidic residues" evidence="5">
    <location>
        <begin position="1"/>
        <end position="16"/>
    </location>
</feature>
<dbReference type="RefSeq" id="XP_014260350.1">
    <property type="nucleotide sequence ID" value="XM_014404864.2"/>
</dbReference>
<dbReference type="InterPro" id="IPR005828">
    <property type="entry name" value="MFS_sugar_transport-like"/>
</dbReference>
<feature type="transmembrane region" description="Helical" evidence="6">
    <location>
        <begin position="127"/>
        <end position="144"/>
    </location>
</feature>
<dbReference type="FunFam" id="1.20.1250.20:FF:000249">
    <property type="entry name" value="facilitated trehalose transporter Tret1"/>
    <property type="match status" value="1"/>
</dbReference>
<evidence type="ECO:0000313" key="9">
    <source>
        <dbReference type="Proteomes" id="UP000494040"/>
    </source>
</evidence>
<dbReference type="GO" id="GO:0022857">
    <property type="term" value="F:transmembrane transporter activity"/>
    <property type="evidence" value="ECO:0007669"/>
    <property type="project" value="InterPro"/>
</dbReference>
<accession>A0A8I6SA36</accession>
<reference evidence="8" key="1">
    <citation type="submission" date="2022-01" db="UniProtKB">
        <authorList>
            <consortium name="EnsemblMetazoa"/>
        </authorList>
    </citation>
    <scope>IDENTIFICATION</scope>
</reference>
<evidence type="ECO:0000256" key="3">
    <source>
        <dbReference type="ARBA" id="ARBA00022989"/>
    </source>
</evidence>
<feature type="region of interest" description="Disordered" evidence="5">
    <location>
        <begin position="1"/>
        <end position="38"/>
    </location>
</feature>
<keyword evidence="3 6" id="KW-1133">Transmembrane helix</keyword>
<feature type="transmembrane region" description="Helical" evidence="6">
    <location>
        <begin position="183"/>
        <end position="203"/>
    </location>
</feature>
<evidence type="ECO:0000259" key="7">
    <source>
        <dbReference type="PROSITE" id="PS50850"/>
    </source>
</evidence>
<feature type="transmembrane region" description="Helical" evidence="6">
    <location>
        <begin position="306"/>
        <end position="328"/>
    </location>
</feature>
<proteinExistence type="predicted"/>
<dbReference type="KEGG" id="clec:106672991"/>
<evidence type="ECO:0000256" key="4">
    <source>
        <dbReference type="ARBA" id="ARBA00023136"/>
    </source>
</evidence>
<dbReference type="InterPro" id="IPR020846">
    <property type="entry name" value="MFS_dom"/>
</dbReference>
<evidence type="ECO:0000313" key="8">
    <source>
        <dbReference type="EnsemblMetazoa" id="XP_014260350.1"/>
    </source>
</evidence>
<dbReference type="Gene3D" id="1.20.1250.20">
    <property type="entry name" value="MFS general substrate transporter like domains"/>
    <property type="match status" value="1"/>
</dbReference>
<dbReference type="GO" id="GO:0016020">
    <property type="term" value="C:membrane"/>
    <property type="evidence" value="ECO:0007669"/>
    <property type="project" value="UniProtKB-SubCell"/>
</dbReference>
<dbReference type="PANTHER" id="PTHR48021">
    <property type="match status" value="1"/>
</dbReference>
<dbReference type="PRINTS" id="PR00171">
    <property type="entry name" value="SUGRTRNSPORT"/>
</dbReference>
<sequence length="537" mass="59360">MDSEEPLHEPSRKEITIRPAGSESLLNERDSSSSPETALPVYQKPSWIDVWPQIVSSIIALSSVIQPGINMAFSGILIPQLEKDSKINNFSKEEASWIASLVAICQPLGALFVGVLMDYIGRKKTSILSNVPIIAGWVILYFTTESLWPIYIARILTGIGGGMTTVGLVYVAEISHVQFRSMLLSLNSVNVAFGILITTVVGVYLEWHTATLCFGTLAVMSFCLTFFIPESPYWLVNFTDSPLDEVKASVAYLNRKSWLFKEEWARVQKVASERRLQKAIRDNGSCCGSIANKIKVYGERGCYKPLIILCIVFFLQQTSGTYVVIFYTVNIFISLGGDFGFGFNEYNATATLGVVRFVMSLVSAVLSKKIGRRPIMVISSAVMACSAFATAFFLKINDIDTISFGKDNSSANFTSMSPTAEPPVFSNAYTLVSILSFVCAGSLGQMVIPWTLISELLPTKIRASGSGIMVSYGSFLLFVVIKTFPGLLDLITLPYVFVMYAVMSIFSVIFVVFFLPETFRKNFAEIAEHFEKKRTIN</sequence>
<feature type="transmembrane region" description="Helical" evidence="6">
    <location>
        <begin position="97"/>
        <end position="120"/>
    </location>
</feature>